<dbReference type="PANTHER" id="PTHR45036:SF1">
    <property type="entry name" value="METHYLTRANSFERASE LIKE 7A"/>
    <property type="match status" value="1"/>
</dbReference>
<dbReference type="GO" id="GO:0008757">
    <property type="term" value="F:S-adenosylmethionine-dependent methyltransferase activity"/>
    <property type="evidence" value="ECO:0007669"/>
    <property type="project" value="InterPro"/>
</dbReference>
<dbReference type="PANTHER" id="PTHR45036">
    <property type="entry name" value="METHYLTRANSFERASE LIKE 7B"/>
    <property type="match status" value="1"/>
</dbReference>
<reference evidence="2 3" key="1">
    <citation type="journal article" date="2018" name="J. Microbiol.">
        <title>Baekduia soli gen. nov., sp. nov., a novel bacterium isolated from the soil of Baekdu Mountain and proposal of a novel family name, Baekduiaceae fam. nov.</title>
        <authorList>
            <person name="An D.S."/>
            <person name="Siddiqi M.Z."/>
            <person name="Kim K.H."/>
            <person name="Yu H.S."/>
            <person name="Im W.T."/>
        </authorList>
    </citation>
    <scope>NUCLEOTIDE SEQUENCE [LARGE SCALE GENOMIC DNA]</scope>
    <source>
        <strain evidence="2 3">BR7-21</strain>
    </source>
</reference>
<dbReference type="InterPro" id="IPR029063">
    <property type="entry name" value="SAM-dependent_MTases_sf"/>
</dbReference>
<keyword evidence="2" id="KW-0808">Transferase</keyword>
<evidence type="ECO:0000259" key="1">
    <source>
        <dbReference type="Pfam" id="PF08241"/>
    </source>
</evidence>
<gene>
    <name evidence="2" type="ORF">FSW04_00085</name>
</gene>
<dbReference type="Gene3D" id="3.40.50.150">
    <property type="entry name" value="Vaccinia Virus protein VP39"/>
    <property type="match status" value="1"/>
</dbReference>
<dbReference type="InterPro" id="IPR052356">
    <property type="entry name" value="Thiol_S-MT"/>
</dbReference>
<keyword evidence="3" id="KW-1185">Reference proteome</keyword>
<protein>
    <submittedName>
        <fullName evidence="2">Class I SAM-dependent methyltransferase</fullName>
    </submittedName>
</protein>
<evidence type="ECO:0000313" key="3">
    <source>
        <dbReference type="Proteomes" id="UP000321805"/>
    </source>
</evidence>
<accession>A0A5B8TZG5</accession>
<organism evidence="2 3">
    <name type="scientific">Baekduia soli</name>
    <dbReference type="NCBI Taxonomy" id="496014"/>
    <lineage>
        <taxon>Bacteria</taxon>
        <taxon>Bacillati</taxon>
        <taxon>Actinomycetota</taxon>
        <taxon>Thermoleophilia</taxon>
        <taxon>Solirubrobacterales</taxon>
        <taxon>Baekduiaceae</taxon>
        <taxon>Baekduia</taxon>
    </lineage>
</organism>
<evidence type="ECO:0000313" key="2">
    <source>
        <dbReference type="EMBL" id="QEC46117.1"/>
    </source>
</evidence>
<dbReference type="OrthoDB" id="65624at2"/>
<dbReference type="EMBL" id="CP042430">
    <property type="protein sequence ID" value="QEC46117.1"/>
    <property type="molecule type" value="Genomic_DNA"/>
</dbReference>
<sequence length="207" mass="21364">MPATPAGRRSHPVFARAWSVMGPQAMPREDRAQLVAGLAGEVLEVGAGDGLSFAHYPATVTALTAVEPEPHLRAGAERRARDAPVAVTVLDGTAEDLPVPSAAFDAAVTCLVLCSVTDQAQALAELVRVLRPGGELRFYEHVVGHGGVGAALQRGLDRSGLWPRLGAGCHLARDTGAAMAAAGLTIEACRRFSSGGLPHIAGVARRA</sequence>
<feature type="domain" description="Methyltransferase type 11" evidence="1">
    <location>
        <begin position="43"/>
        <end position="137"/>
    </location>
</feature>
<dbReference type="AlphaFoldDB" id="A0A5B8TZG5"/>
<name>A0A5B8TZG5_9ACTN</name>
<dbReference type="GO" id="GO:0032259">
    <property type="term" value="P:methylation"/>
    <property type="evidence" value="ECO:0007669"/>
    <property type="project" value="UniProtKB-KW"/>
</dbReference>
<dbReference type="Proteomes" id="UP000321805">
    <property type="component" value="Chromosome"/>
</dbReference>
<dbReference type="Pfam" id="PF08241">
    <property type="entry name" value="Methyltransf_11"/>
    <property type="match status" value="1"/>
</dbReference>
<keyword evidence="2" id="KW-0489">Methyltransferase</keyword>
<proteinExistence type="predicted"/>
<dbReference type="CDD" id="cd02440">
    <property type="entry name" value="AdoMet_MTases"/>
    <property type="match status" value="1"/>
</dbReference>
<dbReference type="RefSeq" id="WP_146914972.1">
    <property type="nucleotide sequence ID" value="NZ_CP042430.1"/>
</dbReference>
<dbReference type="InterPro" id="IPR013216">
    <property type="entry name" value="Methyltransf_11"/>
</dbReference>
<dbReference type="KEGG" id="bsol:FSW04_00085"/>
<dbReference type="SUPFAM" id="SSF53335">
    <property type="entry name" value="S-adenosyl-L-methionine-dependent methyltransferases"/>
    <property type="match status" value="1"/>
</dbReference>